<evidence type="ECO:0000313" key="3">
    <source>
        <dbReference type="Proteomes" id="UP000198992"/>
    </source>
</evidence>
<organism evidence="2 3">
    <name type="scientific">Bradyrhizobium erythrophlei</name>
    <dbReference type="NCBI Taxonomy" id="1437360"/>
    <lineage>
        <taxon>Bacteria</taxon>
        <taxon>Pseudomonadati</taxon>
        <taxon>Pseudomonadota</taxon>
        <taxon>Alphaproteobacteria</taxon>
        <taxon>Hyphomicrobiales</taxon>
        <taxon>Nitrobacteraceae</taxon>
        <taxon>Bradyrhizobium</taxon>
    </lineage>
</organism>
<dbReference type="AlphaFoldDB" id="A0A1H4YBU5"/>
<gene>
    <name evidence="2" type="ORF">SAMN05444164_3880</name>
</gene>
<feature type="region of interest" description="Disordered" evidence="1">
    <location>
        <begin position="1"/>
        <end position="43"/>
    </location>
</feature>
<protein>
    <submittedName>
        <fullName evidence="2">Uncharacterized protein</fullName>
    </submittedName>
</protein>
<reference evidence="2 3" key="1">
    <citation type="submission" date="2016-10" db="EMBL/GenBank/DDBJ databases">
        <authorList>
            <person name="de Groot N.N."/>
        </authorList>
    </citation>
    <scope>NUCLEOTIDE SEQUENCE [LARGE SCALE GENOMIC DNA]</scope>
    <source>
        <strain evidence="2 3">MT12</strain>
    </source>
</reference>
<name>A0A1H4YBU5_9BRAD</name>
<evidence type="ECO:0000256" key="1">
    <source>
        <dbReference type="SAM" id="MobiDB-lite"/>
    </source>
</evidence>
<accession>A0A1H4YBU5</accession>
<sequence>MSIDDRRRDKNGEISRKHGNTLVSKLRRIYGSSLEPGNPKRPS</sequence>
<evidence type="ECO:0000313" key="2">
    <source>
        <dbReference type="EMBL" id="SED15462.1"/>
    </source>
</evidence>
<feature type="compositionally biased region" description="Basic and acidic residues" evidence="1">
    <location>
        <begin position="1"/>
        <end position="16"/>
    </location>
</feature>
<dbReference type="EMBL" id="FNTH01000001">
    <property type="protein sequence ID" value="SED15462.1"/>
    <property type="molecule type" value="Genomic_DNA"/>
</dbReference>
<dbReference type="Proteomes" id="UP000198992">
    <property type="component" value="Unassembled WGS sequence"/>
</dbReference>
<proteinExistence type="predicted"/>
<dbReference type="RefSeq" id="WP_338062332.1">
    <property type="nucleotide sequence ID" value="NZ_FNTH01000001.1"/>
</dbReference>